<name>A0ACB8RHK8_9AGAM</name>
<protein>
    <submittedName>
        <fullName evidence="1">Uncharacterized protein</fullName>
    </submittedName>
</protein>
<proteinExistence type="predicted"/>
<organism evidence="1 2">
    <name type="scientific">Auriscalpium vulgare</name>
    <dbReference type="NCBI Taxonomy" id="40419"/>
    <lineage>
        <taxon>Eukaryota</taxon>
        <taxon>Fungi</taxon>
        <taxon>Dikarya</taxon>
        <taxon>Basidiomycota</taxon>
        <taxon>Agaricomycotina</taxon>
        <taxon>Agaricomycetes</taxon>
        <taxon>Russulales</taxon>
        <taxon>Auriscalpiaceae</taxon>
        <taxon>Auriscalpium</taxon>
    </lineage>
</organism>
<keyword evidence="2" id="KW-1185">Reference proteome</keyword>
<gene>
    <name evidence="1" type="ORF">FA95DRAFT_1609302</name>
</gene>
<sequence>SSVIKSHPLHTAPSNVLPPLDQSAQKHSCGREHAQCFVSVTVEESPLGDGLPSDFDSNPDPADYLLRPVKPTAEPEHPAKEDALSAAPAKSAWNAVRSLAAMAARVQQAYVAATLATLASADYASEESVSRSPSASPARSVRPQGSRVEKADVAHFIGAQPLEQRAEPYALFLLRDLPSRPPSRPSSPSRSPAPSALPRTFPFFRQAYNHHAQQPITLDHLTPAPRPRPVANPRHMLSRAVANARRAKTGGLPPQKFYAPERVLGVAWDVHHMRAAQDAAGGGESALKWGWRMVWDERDAQ</sequence>
<feature type="non-terminal residue" evidence="1">
    <location>
        <position position="1"/>
    </location>
</feature>
<reference evidence="1" key="2">
    <citation type="journal article" date="2022" name="New Phytol.">
        <title>Evolutionary transition to the ectomycorrhizal habit in the genomes of a hyperdiverse lineage of mushroom-forming fungi.</title>
        <authorList>
            <person name="Looney B."/>
            <person name="Miyauchi S."/>
            <person name="Morin E."/>
            <person name="Drula E."/>
            <person name="Courty P.E."/>
            <person name="Kohler A."/>
            <person name="Kuo A."/>
            <person name="LaButti K."/>
            <person name="Pangilinan J."/>
            <person name="Lipzen A."/>
            <person name="Riley R."/>
            <person name="Andreopoulos W."/>
            <person name="He G."/>
            <person name="Johnson J."/>
            <person name="Nolan M."/>
            <person name="Tritt A."/>
            <person name="Barry K.W."/>
            <person name="Grigoriev I.V."/>
            <person name="Nagy L.G."/>
            <person name="Hibbett D."/>
            <person name="Henrissat B."/>
            <person name="Matheny P.B."/>
            <person name="Labbe J."/>
            <person name="Martin F.M."/>
        </authorList>
    </citation>
    <scope>NUCLEOTIDE SEQUENCE</scope>
    <source>
        <strain evidence="1">FP105234-sp</strain>
    </source>
</reference>
<reference evidence="1" key="1">
    <citation type="submission" date="2021-02" db="EMBL/GenBank/DDBJ databases">
        <authorList>
            <consortium name="DOE Joint Genome Institute"/>
            <person name="Ahrendt S."/>
            <person name="Looney B.P."/>
            <person name="Miyauchi S."/>
            <person name="Morin E."/>
            <person name="Drula E."/>
            <person name="Courty P.E."/>
            <person name="Chicoki N."/>
            <person name="Fauchery L."/>
            <person name="Kohler A."/>
            <person name="Kuo A."/>
            <person name="Labutti K."/>
            <person name="Pangilinan J."/>
            <person name="Lipzen A."/>
            <person name="Riley R."/>
            <person name="Andreopoulos W."/>
            <person name="He G."/>
            <person name="Johnson J."/>
            <person name="Barry K.W."/>
            <person name="Grigoriev I.V."/>
            <person name="Nagy L."/>
            <person name="Hibbett D."/>
            <person name="Henrissat B."/>
            <person name="Matheny P.B."/>
            <person name="Labbe J."/>
            <person name="Martin F."/>
        </authorList>
    </citation>
    <scope>NUCLEOTIDE SEQUENCE</scope>
    <source>
        <strain evidence="1">FP105234-sp</strain>
    </source>
</reference>
<evidence type="ECO:0000313" key="1">
    <source>
        <dbReference type="EMBL" id="KAI0043520.1"/>
    </source>
</evidence>
<evidence type="ECO:0000313" key="2">
    <source>
        <dbReference type="Proteomes" id="UP000814033"/>
    </source>
</evidence>
<accession>A0ACB8RHK8</accession>
<dbReference type="Proteomes" id="UP000814033">
    <property type="component" value="Unassembled WGS sequence"/>
</dbReference>
<comment type="caution">
    <text evidence="1">The sequence shown here is derived from an EMBL/GenBank/DDBJ whole genome shotgun (WGS) entry which is preliminary data.</text>
</comment>
<dbReference type="EMBL" id="MU276014">
    <property type="protein sequence ID" value="KAI0043520.1"/>
    <property type="molecule type" value="Genomic_DNA"/>
</dbReference>